<dbReference type="GO" id="GO:0016020">
    <property type="term" value="C:membrane"/>
    <property type="evidence" value="ECO:0007669"/>
    <property type="project" value="UniProtKB-SubCell"/>
</dbReference>
<comment type="caution">
    <text evidence="6">The sequence shown here is derived from an EMBL/GenBank/DDBJ whole genome shotgun (WGS) entry which is preliminary data.</text>
</comment>
<evidence type="ECO:0000256" key="4">
    <source>
        <dbReference type="ARBA" id="ARBA00023136"/>
    </source>
</evidence>
<accession>A0AAD8UDC5</accession>
<dbReference type="Proteomes" id="UP001244207">
    <property type="component" value="Unassembled WGS sequence"/>
</dbReference>
<dbReference type="RefSeq" id="XP_060362112.1">
    <property type="nucleotide sequence ID" value="XM_060508804.1"/>
</dbReference>
<name>A0AAD8UDC5_GLOAC</name>
<proteinExistence type="predicted"/>
<evidence type="ECO:0000256" key="1">
    <source>
        <dbReference type="ARBA" id="ARBA00004141"/>
    </source>
</evidence>
<organism evidence="6 7">
    <name type="scientific">Glomerella acutata</name>
    <name type="common">Colletotrichum acutatum</name>
    <dbReference type="NCBI Taxonomy" id="27357"/>
    <lineage>
        <taxon>Eukaryota</taxon>
        <taxon>Fungi</taxon>
        <taxon>Dikarya</taxon>
        <taxon>Ascomycota</taxon>
        <taxon>Pezizomycotina</taxon>
        <taxon>Sordariomycetes</taxon>
        <taxon>Hypocreomycetidae</taxon>
        <taxon>Glomerellales</taxon>
        <taxon>Glomerellaceae</taxon>
        <taxon>Colletotrichum</taxon>
        <taxon>Colletotrichum acutatum species complex</taxon>
    </lineage>
</organism>
<protein>
    <submittedName>
        <fullName evidence="6">Uncharacterized protein</fullName>
    </submittedName>
</protein>
<evidence type="ECO:0000256" key="3">
    <source>
        <dbReference type="ARBA" id="ARBA00022989"/>
    </source>
</evidence>
<keyword evidence="2 5" id="KW-0812">Transmembrane</keyword>
<feature type="transmembrane region" description="Helical" evidence="5">
    <location>
        <begin position="375"/>
        <end position="397"/>
    </location>
</feature>
<dbReference type="GeneID" id="85392703"/>
<keyword evidence="3 5" id="KW-1133">Transmembrane helix</keyword>
<gene>
    <name evidence="6" type="ORF">BDZ83DRAFT_630143</name>
</gene>
<keyword evidence="4 5" id="KW-0472">Membrane</keyword>
<evidence type="ECO:0000256" key="5">
    <source>
        <dbReference type="SAM" id="Phobius"/>
    </source>
</evidence>
<evidence type="ECO:0000313" key="6">
    <source>
        <dbReference type="EMBL" id="KAK1721316.1"/>
    </source>
</evidence>
<sequence>MEECMFKKHLAKCRHVTEATTYLALYNYTNLSFNTLKEGDLTLDNLNDFLHEQGEFYPPVAEEKGKLSSKLRLIIQKDAKDLETFTPLKIPLPSAHYEQMLKCLRLPLHAVELTTFLGPLFWYRYVLLEDDDPHLQMVFGKHDSRKKTGTRGWELILSYSFKRRETTGFVKWTPTADIVECLSNLRDCVLDINHPLLIPSIIMSDLVATSDEVKQREARTSIRQLEKAISVNDDTTGFYYSKDGTIDLRTVASDLTEHHRRILHRPPKLYSKVIDALEAATDCFWAHIDPTDKTKALKRLHATLKDRFHCHRVRLVGLEKYVSISVERLNIQRSMVSFITAEIAQKDAKLNLKIAGDQRRIAHASKSDSQAMKALSLLGAAFLPGTFIASIFSMSFFDFQTQAHISSKIWIYFAFMIPLTTAVLLGWLFWDHKRRRSQHLTRSSSNNSGSDTEKAIIFELSKRE</sequence>
<dbReference type="EMBL" id="JAHMHS010000085">
    <property type="protein sequence ID" value="KAK1721316.1"/>
    <property type="molecule type" value="Genomic_DNA"/>
</dbReference>
<evidence type="ECO:0000313" key="7">
    <source>
        <dbReference type="Proteomes" id="UP001244207"/>
    </source>
</evidence>
<dbReference type="InterPro" id="IPR045863">
    <property type="entry name" value="CorA_TM1_TM2"/>
</dbReference>
<evidence type="ECO:0000256" key="2">
    <source>
        <dbReference type="ARBA" id="ARBA00022692"/>
    </source>
</evidence>
<keyword evidence="7" id="KW-1185">Reference proteome</keyword>
<feature type="transmembrane region" description="Helical" evidence="5">
    <location>
        <begin position="409"/>
        <end position="430"/>
    </location>
</feature>
<comment type="subcellular location">
    <subcellularLocation>
        <location evidence="1">Membrane</location>
        <topology evidence="1">Multi-pass membrane protein</topology>
    </subcellularLocation>
</comment>
<reference evidence="6" key="1">
    <citation type="submission" date="2021-12" db="EMBL/GenBank/DDBJ databases">
        <title>Comparative genomics, transcriptomics and evolutionary studies reveal genomic signatures of adaptation to plant cell wall in hemibiotrophic fungi.</title>
        <authorList>
            <consortium name="DOE Joint Genome Institute"/>
            <person name="Baroncelli R."/>
            <person name="Diaz J.F."/>
            <person name="Benocci T."/>
            <person name="Peng M."/>
            <person name="Battaglia E."/>
            <person name="Haridas S."/>
            <person name="Andreopoulos W."/>
            <person name="Labutti K."/>
            <person name="Pangilinan J."/>
            <person name="Floch G.L."/>
            <person name="Makela M.R."/>
            <person name="Henrissat B."/>
            <person name="Grigoriev I.V."/>
            <person name="Crouch J.A."/>
            <person name="De Vries R.P."/>
            <person name="Sukno S.A."/>
            <person name="Thon M.R."/>
        </authorList>
    </citation>
    <scope>NUCLEOTIDE SEQUENCE</scope>
    <source>
        <strain evidence="6">CBS 112980</strain>
    </source>
</reference>
<dbReference type="SUPFAM" id="SSF144083">
    <property type="entry name" value="Magnesium transport protein CorA, transmembrane region"/>
    <property type="match status" value="1"/>
</dbReference>
<dbReference type="AlphaFoldDB" id="A0AAD8UDC5"/>
<dbReference type="Gene3D" id="1.20.58.340">
    <property type="entry name" value="Magnesium transport protein CorA, transmembrane region"/>
    <property type="match status" value="1"/>
</dbReference>